<proteinExistence type="predicted"/>
<feature type="transmembrane region" description="Helical" evidence="1">
    <location>
        <begin position="72"/>
        <end position="98"/>
    </location>
</feature>
<name>A0AA35STC5_GEOBA</name>
<dbReference type="AlphaFoldDB" id="A0AA35STC5"/>
<keyword evidence="3" id="KW-1185">Reference proteome</keyword>
<reference evidence="2" key="1">
    <citation type="submission" date="2023-03" db="EMBL/GenBank/DDBJ databases">
        <authorList>
            <person name="Steffen K."/>
            <person name="Cardenas P."/>
        </authorList>
    </citation>
    <scope>NUCLEOTIDE SEQUENCE</scope>
</reference>
<sequence>MYDVPDPECQAWLQQYHQDTSAHINTPPTIYCSRFAVLSTSIHWLLREAVHSLGGSNTLGYTMDSRTEEWYFFYWCSFYCHSTVHSTAIVLILLPFYYTLYYVC</sequence>
<gene>
    <name evidence="2" type="ORF">GBAR_LOCUS19470</name>
</gene>
<organism evidence="2 3">
    <name type="scientific">Geodia barretti</name>
    <name type="common">Barrett's horny sponge</name>
    <dbReference type="NCBI Taxonomy" id="519541"/>
    <lineage>
        <taxon>Eukaryota</taxon>
        <taxon>Metazoa</taxon>
        <taxon>Porifera</taxon>
        <taxon>Demospongiae</taxon>
        <taxon>Heteroscleromorpha</taxon>
        <taxon>Tetractinellida</taxon>
        <taxon>Astrophorina</taxon>
        <taxon>Geodiidae</taxon>
        <taxon>Geodia</taxon>
    </lineage>
</organism>
<evidence type="ECO:0000313" key="3">
    <source>
        <dbReference type="Proteomes" id="UP001174909"/>
    </source>
</evidence>
<dbReference type="Proteomes" id="UP001174909">
    <property type="component" value="Unassembled WGS sequence"/>
</dbReference>
<comment type="caution">
    <text evidence="2">The sequence shown here is derived from an EMBL/GenBank/DDBJ whole genome shotgun (WGS) entry which is preliminary data.</text>
</comment>
<keyword evidence="1" id="KW-1133">Transmembrane helix</keyword>
<accession>A0AA35STC5</accession>
<keyword evidence="1" id="KW-0812">Transmembrane</keyword>
<evidence type="ECO:0000256" key="1">
    <source>
        <dbReference type="SAM" id="Phobius"/>
    </source>
</evidence>
<protein>
    <submittedName>
        <fullName evidence="2">Uncharacterized protein</fullName>
    </submittedName>
</protein>
<keyword evidence="1" id="KW-0472">Membrane</keyword>
<dbReference type="EMBL" id="CASHTH010002744">
    <property type="protein sequence ID" value="CAI8034621.1"/>
    <property type="molecule type" value="Genomic_DNA"/>
</dbReference>
<evidence type="ECO:0000313" key="2">
    <source>
        <dbReference type="EMBL" id="CAI8034621.1"/>
    </source>
</evidence>